<dbReference type="Gene3D" id="1.10.510.10">
    <property type="entry name" value="Transferase(Phosphotransferase) domain 1"/>
    <property type="match status" value="1"/>
</dbReference>
<evidence type="ECO:0000256" key="6">
    <source>
        <dbReference type="ARBA" id="ARBA00022729"/>
    </source>
</evidence>
<keyword evidence="4" id="KW-0808">Transferase</keyword>
<dbReference type="Gene3D" id="3.30.200.20">
    <property type="entry name" value="Phosphorylase Kinase, domain 1"/>
    <property type="match status" value="1"/>
</dbReference>
<dbReference type="FunFam" id="1.10.510.10:FF:001023">
    <property type="entry name" value="Os07g0541700 protein"/>
    <property type="match status" value="1"/>
</dbReference>
<dbReference type="GO" id="GO:0042742">
    <property type="term" value="P:defense response to bacterium"/>
    <property type="evidence" value="ECO:0000318"/>
    <property type="project" value="GO_Central"/>
</dbReference>
<evidence type="ECO:0000256" key="9">
    <source>
        <dbReference type="ARBA" id="ARBA00022777"/>
    </source>
</evidence>
<evidence type="ECO:0000256" key="4">
    <source>
        <dbReference type="ARBA" id="ARBA00022679"/>
    </source>
</evidence>
<evidence type="ECO:0000259" key="19">
    <source>
        <dbReference type="PROSITE" id="PS51473"/>
    </source>
</evidence>
<keyword evidence="6" id="KW-0732">Signal</keyword>
<dbReference type="GO" id="GO:0009626">
    <property type="term" value="P:plant-type hypersensitive response"/>
    <property type="evidence" value="ECO:0000318"/>
    <property type="project" value="GO_Central"/>
</dbReference>
<evidence type="ECO:0000256" key="16">
    <source>
        <dbReference type="ARBA" id="ARBA00048679"/>
    </source>
</evidence>
<dbReference type="InterPro" id="IPR000719">
    <property type="entry name" value="Prot_kinase_dom"/>
</dbReference>
<comment type="catalytic activity">
    <reaction evidence="16">
        <text>L-seryl-[protein] + ATP = O-phospho-L-seryl-[protein] + ADP + H(+)</text>
        <dbReference type="Rhea" id="RHEA:17989"/>
        <dbReference type="Rhea" id="RHEA-COMP:9863"/>
        <dbReference type="Rhea" id="RHEA-COMP:11604"/>
        <dbReference type="ChEBI" id="CHEBI:15378"/>
        <dbReference type="ChEBI" id="CHEBI:29999"/>
        <dbReference type="ChEBI" id="CHEBI:30616"/>
        <dbReference type="ChEBI" id="CHEBI:83421"/>
        <dbReference type="ChEBI" id="CHEBI:456216"/>
        <dbReference type="EC" id="2.7.11.1"/>
    </reaction>
</comment>
<evidence type="ECO:0000256" key="3">
    <source>
        <dbReference type="ARBA" id="ARBA00022527"/>
    </source>
</evidence>
<evidence type="ECO:0000256" key="10">
    <source>
        <dbReference type="ARBA" id="ARBA00022840"/>
    </source>
</evidence>
<dbReference type="SUPFAM" id="SSF56112">
    <property type="entry name" value="Protein kinase-like (PK-like)"/>
    <property type="match status" value="1"/>
</dbReference>
<keyword evidence="7" id="KW-0677">Repeat</keyword>
<comment type="catalytic activity">
    <reaction evidence="15">
        <text>L-threonyl-[protein] + ATP = O-phospho-L-threonyl-[protein] + ADP + H(+)</text>
        <dbReference type="Rhea" id="RHEA:46608"/>
        <dbReference type="Rhea" id="RHEA-COMP:11060"/>
        <dbReference type="Rhea" id="RHEA-COMP:11605"/>
        <dbReference type="ChEBI" id="CHEBI:15378"/>
        <dbReference type="ChEBI" id="CHEBI:30013"/>
        <dbReference type="ChEBI" id="CHEBI:30616"/>
        <dbReference type="ChEBI" id="CHEBI:61977"/>
        <dbReference type="ChEBI" id="CHEBI:456216"/>
        <dbReference type="EC" id="2.7.11.1"/>
    </reaction>
</comment>
<dbReference type="FunFam" id="3.30.200.20:FF:000727">
    <property type="entry name" value="Cysteine-rich RLK (RECEPTOR-like protein kinase) 23"/>
    <property type="match status" value="1"/>
</dbReference>
<evidence type="ECO:0000256" key="8">
    <source>
        <dbReference type="ARBA" id="ARBA00022741"/>
    </source>
</evidence>
<evidence type="ECO:0000256" key="15">
    <source>
        <dbReference type="ARBA" id="ARBA00047899"/>
    </source>
</evidence>
<dbReference type="InParanoid" id="A0A059C9I7"/>
<dbReference type="PANTHER" id="PTHR27002">
    <property type="entry name" value="RECEPTOR-LIKE SERINE/THREONINE-PROTEIN KINASE SD1-8"/>
    <property type="match status" value="1"/>
</dbReference>
<reference evidence="20" key="1">
    <citation type="submission" date="2013-07" db="EMBL/GenBank/DDBJ databases">
        <title>The genome of Eucalyptus grandis.</title>
        <authorList>
            <person name="Schmutz J."/>
            <person name="Hayes R."/>
            <person name="Myburg A."/>
            <person name="Tuskan G."/>
            <person name="Grattapaglia D."/>
            <person name="Rokhsar D.S."/>
        </authorList>
    </citation>
    <scope>NUCLEOTIDE SEQUENCE</scope>
    <source>
        <tissue evidence="20">Leaf extractions</tissue>
    </source>
</reference>
<accession>A0A059C9I7</accession>
<dbReference type="Gene3D" id="3.30.430.20">
    <property type="entry name" value="Gnk2 domain, C-X8-C-X2-C motif"/>
    <property type="match status" value="2"/>
</dbReference>
<gene>
    <name evidence="20" type="ORF">EUGRSUZ_E03786</name>
</gene>
<dbReference type="PROSITE" id="PS50011">
    <property type="entry name" value="PROTEIN_KINASE_DOM"/>
    <property type="match status" value="1"/>
</dbReference>
<sequence>MSCKHMELAGRTHKINGTTIRTSLVQKRHIHHKVGLFLCHGDVSTATCSDCVTTGKRDILQKCPNQRVSVIWYDECMLRYSNESVFLVMEEEPLFTMSYAGNIANAAKFLQVLGDTIKDVVWRGSGNRCATAEANVTTSEKLSTIAQCTPDLTPWDCKSNKSTTIIVAVAIPVGVAIIILFVACYLPRSASEITTAESLQYHLAAIQAATNNFSHQNKLGQGGFGEVFRVLLPNGQEIAVRRLSKSSGQGVGEFKNEVVLVAKLQHRNLARLLGFCLEREEKILVYEFVPNKSLDYFLFDPDKRRQLNRSRHHKIISGIARGMLYLHEDSRLHIIHHGDMNPKISDFGMARIFEVDQTQAKTNRIPLYLVCNGYLSPEYAMHGQISVKSDVYSFGVLILEIISGKKNSGFSQSDGGENLASYRGSIGEPIHRSKC</sequence>
<dbReference type="AlphaFoldDB" id="A0A059C9I7"/>
<evidence type="ECO:0000256" key="14">
    <source>
        <dbReference type="ARBA" id="ARBA00023180"/>
    </source>
</evidence>
<dbReference type="GO" id="GO:0004674">
    <property type="term" value="F:protein serine/threonine kinase activity"/>
    <property type="evidence" value="ECO:0000318"/>
    <property type="project" value="GO_Central"/>
</dbReference>
<dbReference type="GO" id="GO:0005886">
    <property type="term" value="C:plasma membrane"/>
    <property type="evidence" value="ECO:0000318"/>
    <property type="project" value="GO_Central"/>
</dbReference>
<evidence type="ECO:0000256" key="2">
    <source>
        <dbReference type="ARBA" id="ARBA00012513"/>
    </source>
</evidence>
<evidence type="ECO:0000256" key="5">
    <source>
        <dbReference type="ARBA" id="ARBA00022692"/>
    </source>
</evidence>
<dbReference type="PANTHER" id="PTHR27002:SF1050">
    <property type="entry name" value="CYSTEINE-RICH RECEPTOR-LIKE PROTEIN KINASE 5"/>
    <property type="match status" value="1"/>
</dbReference>
<feature type="domain" description="Gnk2-homologous" evidence="19">
    <location>
        <begin position="91"/>
        <end position="193"/>
    </location>
</feature>
<proteinExistence type="predicted"/>
<keyword evidence="13" id="KW-0675">Receptor</keyword>
<feature type="domain" description="Protein kinase" evidence="18">
    <location>
        <begin position="213"/>
        <end position="435"/>
    </location>
</feature>
<dbReference type="EMBL" id="KK198757">
    <property type="protein sequence ID" value="KCW75012.1"/>
    <property type="molecule type" value="Genomic_DNA"/>
</dbReference>
<evidence type="ECO:0000256" key="7">
    <source>
        <dbReference type="ARBA" id="ARBA00022737"/>
    </source>
</evidence>
<dbReference type="InterPro" id="IPR038408">
    <property type="entry name" value="GNK2_sf"/>
</dbReference>
<keyword evidence="14" id="KW-0325">Glycoprotein</keyword>
<evidence type="ECO:0000256" key="1">
    <source>
        <dbReference type="ARBA" id="ARBA00004167"/>
    </source>
</evidence>
<keyword evidence="9" id="KW-0418">Kinase</keyword>
<dbReference type="Pfam" id="PF01657">
    <property type="entry name" value="Stress-antifung"/>
    <property type="match status" value="1"/>
</dbReference>
<evidence type="ECO:0000259" key="18">
    <source>
        <dbReference type="PROSITE" id="PS50011"/>
    </source>
</evidence>
<evidence type="ECO:0000256" key="13">
    <source>
        <dbReference type="ARBA" id="ARBA00023170"/>
    </source>
</evidence>
<organism evidence="20">
    <name type="scientific">Eucalyptus grandis</name>
    <name type="common">Flooded gum</name>
    <dbReference type="NCBI Taxonomy" id="71139"/>
    <lineage>
        <taxon>Eukaryota</taxon>
        <taxon>Viridiplantae</taxon>
        <taxon>Streptophyta</taxon>
        <taxon>Embryophyta</taxon>
        <taxon>Tracheophyta</taxon>
        <taxon>Spermatophyta</taxon>
        <taxon>Magnoliopsida</taxon>
        <taxon>eudicotyledons</taxon>
        <taxon>Gunneridae</taxon>
        <taxon>Pentapetalae</taxon>
        <taxon>rosids</taxon>
        <taxon>malvids</taxon>
        <taxon>Myrtales</taxon>
        <taxon>Myrtaceae</taxon>
        <taxon>Myrtoideae</taxon>
        <taxon>Eucalypteae</taxon>
        <taxon>Eucalyptus</taxon>
    </lineage>
</organism>
<dbReference type="InterPro" id="IPR011009">
    <property type="entry name" value="Kinase-like_dom_sf"/>
</dbReference>
<keyword evidence="8" id="KW-0547">Nucleotide-binding</keyword>
<comment type="subcellular location">
    <subcellularLocation>
        <location evidence="1">Membrane</location>
        <topology evidence="1">Single-pass membrane protein</topology>
    </subcellularLocation>
</comment>
<dbReference type="Pfam" id="PF07714">
    <property type="entry name" value="PK_Tyr_Ser-Thr"/>
    <property type="match status" value="1"/>
</dbReference>
<dbReference type="EC" id="2.7.11.1" evidence="2"/>
<dbReference type="InterPro" id="IPR002902">
    <property type="entry name" value="GNK2"/>
</dbReference>
<keyword evidence="10" id="KW-0067">ATP-binding</keyword>
<feature type="domain" description="Gnk2-homologous" evidence="19">
    <location>
        <begin position="1"/>
        <end position="85"/>
    </location>
</feature>
<protein>
    <recommendedName>
        <fullName evidence="2">non-specific serine/threonine protein kinase</fullName>
        <ecNumber evidence="2">2.7.11.1</ecNumber>
    </recommendedName>
</protein>
<evidence type="ECO:0000313" key="20">
    <source>
        <dbReference type="EMBL" id="KCW75012.1"/>
    </source>
</evidence>
<evidence type="ECO:0000256" key="12">
    <source>
        <dbReference type="ARBA" id="ARBA00023136"/>
    </source>
</evidence>
<dbReference type="PROSITE" id="PS51473">
    <property type="entry name" value="GNK2"/>
    <property type="match status" value="2"/>
</dbReference>
<name>A0A059C9I7_EUCGR</name>
<dbReference type="OMA" id="SCKHMEL"/>
<keyword evidence="11 17" id="KW-1133">Transmembrane helix</keyword>
<evidence type="ECO:0000256" key="11">
    <source>
        <dbReference type="ARBA" id="ARBA00022989"/>
    </source>
</evidence>
<dbReference type="Gramene" id="KCW75012">
    <property type="protein sequence ID" value="KCW75012"/>
    <property type="gene ID" value="EUGRSUZ_E03786"/>
</dbReference>
<keyword evidence="12 17" id="KW-0472">Membrane</keyword>
<keyword evidence="5 17" id="KW-0812">Transmembrane</keyword>
<dbReference type="GO" id="GO:0007165">
    <property type="term" value="P:signal transduction"/>
    <property type="evidence" value="ECO:0000318"/>
    <property type="project" value="GO_Central"/>
</dbReference>
<dbReference type="GO" id="GO:0005524">
    <property type="term" value="F:ATP binding"/>
    <property type="evidence" value="ECO:0007669"/>
    <property type="project" value="UniProtKB-KW"/>
</dbReference>
<keyword evidence="3" id="KW-0723">Serine/threonine-protein kinase</keyword>
<feature type="transmembrane region" description="Helical" evidence="17">
    <location>
        <begin position="165"/>
        <end position="186"/>
    </location>
</feature>
<dbReference type="InterPro" id="IPR001245">
    <property type="entry name" value="Ser-Thr/Tyr_kinase_cat_dom"/>
</dbReference>
<evidence type="ECO:0000256" key="17">
    <source>
        <dbReference type="SAM" id="Phobius"/>
    </source>
</evidence>
<dbReference type="CDD" id="cd23509">
    <property type="entry name" value="Gnk2-like"/>
    <property type="match status" value="1"/>
</dbReference>